<keyword evidence="3" id="KW-1185">Reference proteome</keyword>
<gene>
    <name evidence="2" type="ORF">G7067_09325</name>
</gene>
<dbReference type="InterPro" id="IPR022183">
    <property type="entry name" value="DUF3710"/>
</dbReference>
<feature type="compositionally biased region" description="Basic and acidic residues" evidence="1">
    <location>
        <begin position="1"/>
        <end position="13"/>
    </location>
</feature>
<sequence>MSTEDKNTEHEDTQAGEEVVDSGSTDVEVREGESSEPEIDDAKSAPADRETEGPFDVAEVPAMRPYVDLGGIKVAPREGLQLRLEVEERTSRVVAVSLDYAGSVLQVQAFAAPKTTGLWGQVRAELTQQMTAQGAKVSEEQGPLGTELLVRSQAPAGQGGGESVVRFIAVDGPRWMLRGVIMGKAASDEAKRADTIELFRELVVVRGDQPMPPSELIPLKVPAGVQTGNQPGAAGGQDPVQQA</sequence>
<dbReference type="KEGG" id="lins:G7067_09325"/>
<protein>
    <submittedName>
        <fullName evidence="2">DUF3710 domain-containing protein</fullName>
    </submittedName>
</protein>
<proteinExistence type="predicted"/>
<dbReference type="RefSeq" id="WP_166323687.1">
    <property type="nucleotide sequence ID" value="NZ_CP049934.1"/>
</dbReference>
<dbReference type="EMBL" id="CP049934">
    <property type="protein sequence ID" value="QIM16565.1"/>
    <property type="molecule type" value="Genomic_DNA"/>
</dbReference>
<feature type="region of interest" description="Disordered" evidence="1">
    <location>
        <begin position="222"/>
        <end position="243"/>
    </location>
</feature>
<feature type="compositionally biased region" description="Basic and acidic residues" evidence="1">
    <location>
        <begin position="40"/>
        <end position="52"/>
    </location>
</feature>
<reference evidence="2 3" key="1">
    <citation type="submission" date="2020-03" db="EMBL/GenBank/DDBJ databases">
        <title>Leucobacter sp. nov., isolated from beetles.</title>
        <authorList>
            <person name="Hyun D.-W."/>
            <person name="Bae J.-W."/>
        </authorList>
    </citation>
    <scope>NUCLEOTIDE SEQUENCE [LARGE SCALE GENOMIC DNA]</scope>
    <source>
        <strain evidence="2 3">HDW9B</strain>
    </source>
</reference>
<dbReference type="AlphaFoldDB" id="A0A6G8FJL6"/>
<name>A0A6G8FJL6_9MICO</name>
<evidence type="ECO:0000313" key="3">
    <source>
        <dbReference type="Proteomes" id="UP000501387"/>
    </source>
</evidence>
<evidence type="ECO:0000256" key="1">
    <source>
        <dbReference type="SAM" id="MobiDB-lite"/>
    </source>
</evidence>
<dbReference type="Pfam" id="PF12502">
    <property type="entry name" value="DUF3710"/>
    <property type="match status" value="1"/>
</dbReference>
<feature type="region of interest" description="Disordered" evidence="1">
    <location>
        <begin position="1"/>
        <end position="55"/>
    </location>
</feature>
<organism evidence="2 3">
    <name type="scientific">Leucobacter insecticola</name>
    <dbReference type="NCBI Taxonomy" id="2714934"/>
    <lineage>
        <taxon>Bacteria</taxon>
        <taxon>Bacillati</taxon>
        <taxon>Actinomycetota</taxon>
        <taxon>Actinomycetes</taxon>
        <taxon>Micrococcales</taxon>
        <taxon>Microbacteriaceae</taxon>
        <taxon>Leucobacter</taxon>
    </lineage>
</organism>
<accession>A0A6G8FJL6</accession>
<evidence type="ECO:0000313" key="2">
    <source>
        <dbReference type="EMBL" id="QIM16565.1"/>
    </source>
</evidence>
<dbReference type="Proteomes" id="UP000501387">
    <property type="component" value="Chromosome"/>
</dbReference>